<dbReference type="SUPFAM" id="SSF54637">
    <property type="entry name" value="Thioesterase/thiol ester dehydrase-isomerase"/>
    <property type="match status" value="1"/>
</dbReference>
<keyword evidence="2" id="KW-1185">Reference proteome</keyword>
<protein>
    <submittedName>
        <fullName evidence="1">Acyl-CoA thioesterase</fullName>
        <ecNumber evidence="1">3.1.2.-</ecNumber>
    </submittedName>
</protein>
<accession>A0ABY8QD67</accession>
<dbReference type="GO" id="GO:0016787">
    <property type="term" value="F:hydrolase activity"/>
    <property type="evidence" value="ECO:0007669"/>
    <property type="project" value="UniProtKB-KW"/>
</dbReference>
<gene>
    <name evidence="1" type="ORF">QF118_10510</name>
</gene>
<dbReference type="CDD" id="cd00586">
    <property type="entry name" value="4HBT"/>
    <property type="match status" value="1"/>
</dbReference>
<dbReference type="Pfam" id="PF13279">
    <property type="entry name" value="4HBT_2"/>
    <property type="match status" value="1"/>
</dbReference>
<sequence>MPRPEGCFAHEIRVTWGDCDPARIVYTGRIPWFALDAINAWWEAHVGQGWYQFEIDRNLGTPFVHMSLDFRSPITPRHRLVCHTWPEALGETSITFGVEGEQDGALCFEGRFVCVFTVADRFTKTPPPQDIREIVTPHLPRLA</sequence>
<proteinExistence type="predicted"/>
<evidence type="ECO:0000313" key="2">
    <source>
        <dbReference type="Proteomes" id="UP001241605"/>
    </source>
</evidence>
<reference evidence="1 2" key="1">
    <citation type="submission" date="2023-05" db="EMBL/GenBank/DDBJ databases">
        <title>YMD87, complete Genome.</title>
        <authorList>
            <person name="Zhang J."/>
            <person name="Xu X."/>
        </authorList>
    </citation>
    <scope>NUCLEOTIDE SEQUENCE [LARGE SCALE GENOMIC DNA]</scope>
    <source>
        <strain evidence="1 2">YMD87</strain>
    </source>
</reference>
<dbReference type="EMBL" id="CP124616">
    <property type="protein sequence ID" value="WGW02383.1"/>
    <property type="molecule type" value="Genomic_DNA"/>
</dbReference>
<name>A0ABY8QD67_9RHOB</name>
<keyword evidence="1" id="KW-0378">Hydrolase</keyword>
<dbReference type="RefSeq" id="WP_282299017.1">
    <property type="nucleotide sequence ID" value="NZ_CP124616.1"/>
</dbReference>
<dbReference type="InterPro" id="IPR029069">
    <property type="entry name" value="HotDog_dom_sf"/>
</dbReference>
<dbReference type="Proteomes" id="UP001241605">
    <property type="component" value="Chromosome"/>
</dbReference>
<evidence type="ECO:0000313" key="1">
    <source>
        <dbReference type="EMBL" id="WGW02383.1"/>
    </source>
</evidence>
<dbReference type="EC" id="3.1.2.-" evidence="1"/>
<organism evidence="1 2">
    <name type="scientific">Tropicibacter oceani</name>
    <dbReference type="NCBI Taxonomy" id="3058420"/>
    <lineage>
        <taxon>Bacteria</taxon>
        <taxon>Pseudomonadati</taxon>
        <taxon>Pseudomonadota</taxon>
        <taxon>Alphaproteobacteria</taxon>
        <taxon>Rhodobacterales</taxon>
        <taxon>Roseobacteraceae</taxon>
        <taxon>Tropicibacter</taxon>
    </lineage>
</organism>
<dbReference type="Gene3D" id="3.10.129.10">
    <property type="entry name" value="Hotdog Thioesterase"/>
    <property type="match status" value="1"/>
</dbReference>